<comment type="similarity">
    <text evidence="7">Belongs to the drug/metabolite transporter (DMT) superfamily. Small multidrug resistance (SMR) (TC 2.A.7.1) family. Gdx/SugE subfamily.</text>
</comment>
<evidence type="ECO:0000256" key="8">
    <source>
        <dbReference type="ARBA" id="ARBA00039168"/>
    </source>
</evidence>
<dbReference type="Pfam" id="PF00893">
    <property type="entry name" value="Multi_Drug_Res"/>
    <property type="match status" value="1"/>
</dbReference>
<evidence type="ECO:0000256" key="3">
    <source>
        <dbReference type="ARBA" id="ARBA00022475"/>
    </source>
</evidence>
<name>A0ABX8JSS7_9ENTR</name>
<keyword evidence="5 10" id="KW-1133">Transmembrane helix</keyword>
<dbReference type="InterPro" id="IPR000390">
    <property type="entry name" value="Small_drug/metabolite_transptr"/>
</dbReference>
<keyword evidence="4 9" id="KW-0812">Transmembrane</keyword>
<keyword evidence="12" id="KW-1185">Reference proteome</keyword>
<evidence type="ECO:0000256" key="6">
    <source>
        <dbReference type="ARBA" id="ARBA00023136"/>
    </source>
</evidence>
<sequence>MSWIILFIAGLLEVVWAIGLKYTHGFTRLTPSIITVSAMIISIVLLSWAMRSLPVGTAYAVWTGIGAVGAAITGILLLGESASLARIASLALIVAGIIGLKLSTH</sequence>
<evidence type="ECO:0000256" key="10">
    <source>
        <dbReference type="SAM" id="Phobius"/>
    </source>
</evidence>
<dbReference type="PANTHER" id="PTHR30561:SF0">
    <property type="entry name" value="GUANIDINIUM EXPORTER"/>
    <property type="match status" value="1"/>
</dbReference>
<evidence type="ECO:0000256" key="1">
    <source>
        <dbReference type="ARBA" id="ARBA00004651"/>
    </source>
</evidence>
<protein>
    <recommendedName>
        <fullName evidence="8">Guanidinium exporter</fullName>
    </recommendedName>
</protein>
<keyword evidence="3" id="KW-1003">Cell membrane</keyword>
<feature type="transmembrane region" description="Helical" evidence="10">
    <location>
        <begin position="84"/>
        <end position="102"/>
    </location>
</feature>
<dbReference type="PANTHER" id="PTHR30561">
    <property type="entry name" value="SMR FAMILY PROTON-DEPENDENT DRUG EFFLUX TRANSPORTER SUGE"/>
    <property type="match status" value="1"/>
</dbReference>
<comment type="subcellular location">
    <subcellularLocation>
        <location evidence="1 9">Cell membrane</location>
        <topology evidence="1 9">Multi-pass membrane protein</topology>
    </subcellularLocation>
</comment>
<organism evidence="11 12">
    <name type="scientific">Leclercia pneumoniae</name>
    <dbReference type="NCBI Taxonomy" id="2815358"/>
    <lineage>
        <taxon>Bacteria</taxon>
        <taxon>Pseudomonadati</taxon>
        <taxon>Pseudomonadota</taxon>
        <taxon>Gammaproteobacteria</taxon>
        <taxon>Enterobacterales</taxon>
        <taxon>Enterobacteriaceae</taxon>
        <taxon>Leclercia</taxon>
    </lineage>
</organism>
<dbReference type="NCBIfam" id="NF008512">
    <property type="entry name" value="PRK11431.1"/>
    <property type="match status" value="1"/>
</dbReference>
<keyword evidence="2" id="KW-0813">Transport</keyword>
<dbReference type="Proteomes" id="UP000683497">
    <property type="component" value="Chromosome"/>
</dbReference>
<accession>A0ABX8JSS7</accession>
<proteinExistence type="inferred from homology"/>
<dbReference type="SUPFAM" id="SSF103481">
    <property type="entry name" value="Multidrug resistance efflux transporter EmrE"/>
    <property type="match status" value="1"/>
</dbReference>
<keyword evidence="6 10" id="KW-0472">Membrane</keyword>
<dbReference type="Gene3D" id="1.10.3730.20">
    <property type="match status" value="1"/>
</dbReference>
<gene>
    <name evidence="11" type="primary">sugE</name>
    <name evidence="11" type="ORF">KQ929_18745</name>
</gene>
<dbReference type="RefSeq" id="WP_040077522.1">
    <property type="nucleotide sequence ID" value="NZ_CP071383.1"/>
</dbReference>
<evidence type="ECO:0000256" key="2">
    <source>
        <dbReference type="ARBA" id="ARBA00022448"/>
    </source>
</evidence>
<evidence type="ECO:0000256" key="5">
    <source>
        <dbReference type="ARBA" id="ARBA00022989"/>
    </source>
</evidence>
<evidence type="ECO:0000256" key="9">
    <source>
        <dbReference type="RuleBase" id="RU003942"/>
    </source>
</evidence>
<dbReference type="InterPro" id="IPR045324">
    <property type="entry name" value="Small_multidrug_res"/>
</dbReference>
<evidence type="ECO:0000256" key="4">
    <source>
        <dbReference type="ARBA" id="ARBA00022692"/>
    </source>
</evidence>
<dbReference type="InterPro" id="IPR037185">
    <property type="entry name" value="EmrE-like"/>
</dbReference>
<evidence type="ECO:0000313" key="12">
    <source>
        <dbReference type="Proteomes" id="UP000683497"/>
    </source>
</evidence>
<evidence type="ECO:0000256" key="7">
    <source>
        <dbReference type="ARBA" id="ARBA00038151"/>
    </source>
</evidence>
<feature type="transmembrane region" description="Helical" evidence="10">
    <location>
        <begin position="57"/>
        <end position="78"/>
    </location>
</feature>
<dbReference type="EMBL" id="CP076838">
    <property type="protein sequence ID" value="QWW79240.1"/>
    <property type="molecule type" value="Genomic_DNA"/>
</dbReference>
<evidence type="ECO:0000313" key="11">
    <source>
        <dbReference type="EMBL" id="QWW79240.1"/>
    </source>
</evidence>
<feature type="transmembrane region" description="Helical" evidence="10">
    <location>
        <begin position="33"/>
        <end position="50"/>
    </location>
</feature>
<reference evidence="11 12" key="1">
    <citation type="submission" date="2021-06" db="EMBL/GenBank/DDBJ databases">
        <title>Leclercia pneumoniae sp. nov.</title>
        <authorList>
            <person name="Hoenemann M."/>
            <person name="Viehweger A."/>
            <person name="Dietze N."/>
        </authorList>
    </citation>
    <scope>NUCLEOTIDE SEQUENCE [LARGE SCALE GENOMIC DNA]</scope>
    <source>
        <strain evidence="12">49125</strain>
    </source>
</reference>